<feature type="domain" description="Alpha/beta hydrolase fold-3" evidence="2">
    <location>
        <begin position="74"/>
        <end position="277"/>
    </location>
</feature>
<dbReference type="Pfam" id="PF07859">
    <property type="entry name" value="Abhydrolase_3"/>
    <property type="match status" value="1"/>
</dbReference>
<gene>
    <name evidence="3" type="ORF">JCGZ_22847</name>
</gene>
<sequence>MEPGNNEITHEFRFFRVFKNGQLQMFNQIHKIPPFNDPVLRVQTKDVVILTEPTISARIFMPVVHDTTRKLPLLFHIHGGGFCFESAFSSPHQKYLTTLAAAADAIIVSVEYGLFPDRPIPACYEDSWVGLQWVATHVNRDGPESWLNDHVDFARVFIGGDSAGGNISHNLAVRIGSQGLPGVNVVGMVLVHPYFGGTNDDKMWLYMCPINGGLDDPRLKPNAEDLSKVGCERVLVFVAEKDHLNGVGKWYCDELKKSEWKGSLGVAETKDEGHCFHIEDLTTQNSLALIERFASFIKEI</sequence>
<dbReference type="InterPro" id="IPR013094">
    <property type="entry name" value="AB_hydrolase_3"/>
</dbReference>
<dbReference type="EMBL" id="KK914952">
    <property type="protein sequence ID" value="KDP25942.1"/>
    <property type="molecule type" value="Genomic_DNA"/>
</dbReference>
<dbReference type="Proteomes" id="UP000027138">
    <property type="component" value="Unassembled WGS sequence"/>
</dbReference>
<dbReference type="InterPro" id="IPR029058">
    <property type="entry name" value="AB_hydrolase_fold"/>
</dbReference>
<dbReference type="InterPro" id="IPR050466">
    <property type="entry name" value="Carboxylest/Gibb_receptor"/>
</dbReference>
<dbReference type="GO" id="GO:0016787">
    <property type="term" value="F:hydrolase activity"/>
    <property type="evidence" value="ECO:0007669"/>
    <property type="project" value="InterPro"/>
</dbReference>
<accession>A0A067JPY2</accession>
<name>A0A067JPY2_JATCU</name>
<comment type="similarity">
    <text evidence="1">Belongs to the 'GDXG' lipolytic enzyme family.</text>
</comment>
<dbReference type="PANTHER" id="PTHR23024">
    <property type="entry name" value="ARYLACETAMIDE DEACETYLASE"/>
    <property type="match status" value="1"/>
</dbReference>
<proteinExistence type="inferred from homology"/>
<dbReference type="PANTHER" id="PTHR23024:SF532">
    <property type="entry name" value="2-HYDROXYISOFLAVANONE DEHYDRATASE-LIKE"/>
    <property type="match status" value="1"/>
</dbReference>
<reference evidence="3 4" key="1">
    <citation type="journal article" date="2014" name="PLoS ONE">
        <title>Global Analysis of Gene Expression Profiles in Physic Nut (Jatropha curcas L.) Seedlings Exposed to Salt Stress.</title>
        <authorList>
            <person name="Zhang L."/>
            <person name="Zhang C."/>
            <person name="Wu P."/>
            <person name="Chen Y."/>
            <person name="Li M."/>
            <person name="Jiang H."/>
            <person name="Wu G."/>
        </authorList>
    </citation>
    <scope>NUCLEOTIDE SEQUENCE [LARGE SCALE GENOMIC DNA]</scope>
    <source>
        <strain evidence="4">cv. GZQX0401</strain>
        <tissue evidence="3">Young leaves</tissue>
    </source>
</reference>
<protein>
    <recommendedName>
        <fullName evidence="2">Alpha/beta hydrolase fold-3 domain-containing protein</fullName>
    </recommendedName>
</protein>
<keyword evidence="4" id="KW-1185">Reference proteome</keyword>
<dbReference type="SUPFAM" id="SSF53474">
    <property type="entry name" value="alpha/beta-Hydrolases"/>
    <property type="match status" value="1"/>
</dbReference>
<evidence type="ECO:0000313" key="4">
    <source>
        <dbReference type="Proteomes" id="UP000027138"/>
    </source>
</evidence>
<evidence type="ECO:0000259" key="2">
    <source>
        <dbReference type="Pfam" id="PF07859"/>
    </source>
</evidence>
<dbReference type="Gene3D" id="3.40.50.1820">
    <property type="entry name" value="alpha/beta hydrolase"/>
    <property type="match status" value="1"/>
</dbReference>
<dbReference type="AlphaFoldDB" id="A0A067JPY2"/>
<evidence type="ECO:0000256" key="1">
    <source>
        <dbReference type="ARBA" id="ARBA00010515"/>
    </source>
</evidence>
<dbReference type="OrthoDB" id="408631at2759"/>
<evidence type="ECO:0000313" key="3">
    <source>
        <dbReference type="EMBL" id="KDP25942.1"/>
    </source>
</evidence>
<organism evidence="3 4">
    <name type="scientific">Jatropha curcas</name>
    <name type="common">Barbados nut</name>
    <dbReference type="NCBI Taxonomy" id="180498"/>
    <lineage>
        <taxon>Eukaryota</taxon>
        <taxon>Viridiplantae</taxon>
        <taxon>Streptophyta</taxon>
        <taxon>Embryophyta</taxon>
        <taxon>Tracheophyta</taxon>
        <taxon>Spermatophyta</taxon>
        <taxon>Magnoliopsida</taxon>
        <taxon>eudicotyledons</taxon>
        <taxon>Gunneridae</taxon>
        <taxon>Pentapetalae</taxon>
        <taxon>rosids</taxon>
        <taxon>fabids</taxon>
        <taxon>Malpighiales</taxon>
        <taxon>Euphorbiaceae</taxon>
        <taxon>Crotonoideae</taxon>
        <taxon>Jatropheae</taxon>
        <taxon>Jatropha</taxon>
    </lineage>
</organism>